<organism evidence="2 3">
    <name type="scientific">Candidatus Phytoplasma phoenicium</name>
    <dbReference type="NCBI Taxonomy" id="198422"/>
    <lineage>
        <taxon>Bacteria</taxon>
        <taxon>Bacillati</taxon>
        <taxon>Mycoplasmatota</taxon>
        <taxon>Mollicutes</taxon>
        <taxon>Acholeplasmatales</taxon>
        <taxon>Acholeplasmataceae</taxon>
        <taxon>Candidatus Phytoplasma</taxon>
        <taxon>16SrIX (Pigeon pea witches'-broom group)</taxon>
    </lineage>
</organism>
<dbReference type="Gene3D" id="3.30.300.20">
    <property type="match status" value="1"/>
</dbReference>
<comment type="caution">
    <text evidence="2">The sequence shown here is derived from an EMBL/GenBank/DDBJ whole genome shotgun (WGS) entry which is preliminary data.</text>
</comment>
<dbReference type="InterPro" id="IPR000238">
    <property type="entry name" value="RbfA"/>
</dbReference>
<dbReference type="InterPro" id="IPR020053">
    <property type="entry name" value="Ribosome-bd_factorA_CS"/>
</dbReference>
<protein>
    <submittedName>
        <fullName evidence="2">Ribosome-binding factor A</fullName>
    </submittedName>
</protein>
<dbReference type="InterPro" id="IPR015946">
    <property type="entry name" value="KH_dom-like_a/b"/>
</dbReference>
<dbReference type="GO" id="GO:0006364">
    <property type="term" value="P:rRNA processing"/>
    <property type="evidence" value="ECO:0007669"/>
    <property type="project" value="InterPro"/>
</dbReference>
<evidence type="ECO:0000313" key="2">
    <source>
        <dbReference type="EMBL" id="KND62663.1"/>
    </source>
</evidence>
<dbReference type="PROSITE" id="PS01319">
    <property type="entry name" value="RBFA"/>
    <property type="match status" value="1"/>
</dbReference>
<gene>
    <name evidence="2" type="primary">rbfA</name>
    <name evidence="2" type="ORF">AlmWB_01400</name>
</gene>
<dbReference type="InterPro" id="IPR023799">
    <property type="entry name" value="RbfA_dom_sf"/>
</dbReference>
<sequence>EILFLLEKLLEKNKAEIRKKLAEQIRNMKKIPNLIFKYDNSLTYGKKIEKLLNQI</sequence>
<dbReference type="AlphaFoldDB" id="A0A0L0MJX0"/>
<dbReference type="PATRIC" id="fig|198422.3.peg.92"/>
<evidence type="ECO:0000313" key="3">
    <source>
        <dbReference type="Proteomes" id="UP000037086"/>
    </source>
</evidence>
<proteinExistence type="predicted"/>
<reference evidence="2 3" key="1">
    <citation type="journal article" date="2015" name="BMC Microbiol.">
        <title>'Candidatus Phytoplasma phoenicium' associated with almond witches'-broom disease: from draft genome to genetic diversity among strain populations.</title>
        <authorList>
            <person name="Quaglino F."/>
            <person name="Kube M."/>
            <person name="Jawhari M."/>
            <person name="Abou-Jawdah Y."/>
            <person name="Siewert C."/>
            <person name="Choueiri E."/>
            <person name="Sobh H."/>
            <person name="Casati P."/>
            <person name="Tedeschi R."/>
            <person name="Molino Lova M."/>
            <person name="Alma A."/>
            <person name="Bianco P.A."/>
        </authorList>
    </citation>
    <scope>NUCLEOTIDE SEQUENCE [LARGE SCALE GENOMIC DNA]</scope>
    <source>
        <strain evidence="2 3">SA213</strain>
    </source>
</reference>
<dbReference type="SUPFAM" id="SSF89919">
    <property type="entry name" value="Ribosome-binding factor A, RbfA"/>
    <property type="match status" value="1"/>
</dbReference>
<accession>A0A0L0MJX0</accession>
<feature type="non-terminal residue" evidence="2">
    <location>
        <position position="1"/>
    </location>
</feature>
<keyword evidence="3" id="KW-1185">Reference proteome</keyword>
<keyword evidence="1" id="KW-0690">Ribosome biogenesis</keyword>
<dbReference type="EMBL" id="JPSQ01000020">
    <property type="protein sequence ID" value="KND62663.1"/>
    <property type="molecule type" value="Genomic_DNA"/>
</dbReference>
<evidence type="ECO:0000256" key="1">
    <source>
        <dbReference type="ARBA" id="ARBA00022517"/>
    </source>
</evidence>
<name>A0A0L0MJX0_9MOLU</name>
<dbReference type="Pfam" id="PF02033">
    <property type="entry name" value="RBFA"/>
    <property type="match status" value="1"/>
</dbReference>
<dbReference type="Proteomes" id="UP000037086">
    <property type="component" value="Unassembled WGS sequence"/>
</dbReference>